<accession>A0A6A6FAV1</accession>
<keyword evidence="3" id="KW-1185">Reference proteome</keyword>
<reference evidence="2" key="1">
    <citation type="journal article" date="2020" name="Stud. Mycol.">
        <title>101 Dothideomycetes genomes: a test case for predicting lifestyles and emergence of pathogens.</title>
        <authorList>
            <person name="Haridas S."/>
            <person name="Albert R."/>
            <person name="Binder M."/>
            <person name="Bloem J."/>
            <person name="Labutti K."/>
            <person name="Salamov A."/>
            <person name="Andreopoulos B."/>
            <person name="Baker S."/>
            <person name="Barry K."/>
            <person name="Bills G."/>
            <person name="Bluhm B."/>
            <person name="Cannon C."/>
            <person name="Castanera R."/>
            <person name="Culley D."/>
            <person name="Daum C."/>
            <person name="Ezra D."/>
            <person name="Gonzalez J."/>
            <person name="Henrissat B."/>
            <person name="Kuo A."/>
            <person name="Liang C."/>
            <person name="Lipzen A."/>
            <person name="Lutzoni F."/>
            <person name="Magnuson J."/>
            <person name="Mondo S."/>
            <person name="Nolan M."/>
            <person name="Ohm R."/>
            <person name="Pangilinan J."/>
            <person name="Park H.-J."/>
            <person name="Ramirez L."/>
            <person name="Alfaro M."/>
            <person name="Sun H."/>
            <person name="Tritt A."/>
            <person name="Yoshinaga Y."/>
            <person name="Zwiers L.-H."/>
            <person name="Turgeon B."/>
            <person name="Goodwin S."/>
            <person name="Spatafora J."/>
            <person name="Crous P."/>
            <person name="Grigoriev I."/>
        </authorList>
    </citation>
    <scope>NUCLEOTIDE SEQUENCE</scope>
    <source>
        <strain evidence="2">SCOH1-5</strain>
    </source>
</reference>
<sequence>MTINGLAALPFLPFLLARRCNPRKSTWPCALDCHVAPRPMLHAVHLLLYRLETDVLLLVLRPSADPSAILYSPERCQNIIWERALAADFPWFPPAALASAMACDARPKRWSVVGHLVTDLQNGLHVAPRQRNVDEWELHEHDTAYESHAATCRTTKTWTSHVWMPGANDLMVLSRFHGHATVRLVWIGQQSRPGSRKLSTSSSRIVSPSVAYSATTRPPCGYTPRSLFYKRVAWARGLLRCGTKTDDMGPGI</sequence>
<evidence type="ECO:0000313" key="2">
    <source>
        <dbReference type="EMBL" id="KAF2210544.1"/>
    </source>
</evidence>
<keyword evidence="1" id="KW-0732">Signal</keyword>
<name>A0A6A6FAV1_9PEZI</name>
<feature type="chain" id="PRO_5025549086" evidence="1">
    <location>
        <begin position="18"/>
        <end position="252"/>
    </location>
</feature>
<dbReference type="Proteomes" id="UP000799539">
    <property type="component" value="Unassembled WGS sequence"/>
</dbReference>
<feature type="signal peptide" evidence="1">
    <location>
        <begin position="1"/>
        <end position="17"/>
    </location>
</feature>
<organism evidence="2 3">
    <name type="scientific">Cercospora zeae-maydis SCOH1-5</name>
    <dbReference type="NCBI Taxonomy" id="717836"/>
    <lineage>
        <taxon>Eukaryota</taxon>
        <taxon>Fungi</taxon>
        <taxon>Dikarya</taxon>
        <taxon>Ascomycota</taxon>
        <taxon>Pezizomycotina</taxon>
        <taxon>Dothideomycetes</taxon>
        <taxon>Dothideomycetidae</taxon>
        <taxon>Mycosphaerellales</taxon>
        <taxon>Mycosphaerellaceae</taxon>
        <taxon>Cercospora</taxon>
    </lineage>
</organism>
<gene>
    <name evidence="2" type="ORF">CERZMDRAFT_85886</name>
</gene>
<dbReference type="EMBL" id="ML992680">
    <property type="protein sequence ID" value="KAF2210544.1"/>
    <property type="molecule type" value="Genomic_DNA"/>
</dbReference>
<evidence type="ECO:0000313" key="3">
    <source>
        <dbReference type="Proteomes" id="UP000799539"/>
    </source>
</evidence>
<evidence type="ECO:0000256" key="1">
    <source>
        <dbReference type="SAM" id="SignalP"/>
    </source>
</evidence>
<protein>
    <submittedName>
        <fullName evidence="2">Uncharacterized protein</fullName>
    </submittedName>
</protein>
<proteinExistence type="predicted"/>
<dbReference type="AlphaFoldDB" id="A0A6A6FAV1"/>